<dbReference type="PANTHER" id="PTHR44196">
    <property type="entry name" value="DEHYDROGENASE/REDUCTASE SDR FAMILY MEMBER 7B"/>
    <property type="match status" value="1"/>
</dbReference>
<evidence type="ECO:0000256" key="3">
    <source>
        <dbReference type="RuleBase" id="RU000363"/>
    </source>
</evidence>
<dbReference type="InterPro" id="IPR036291">
    <property type="entry name" value="NAD(P)-bd_dom_sf"/>
</dbReference>
<comment type="similarity">
    <text evidence="1 3">Belongs to the short-chain dehydrogenases/reductases (SDR) family.</text>
</comment>
<dbReference type="SUPFAM" id="SSF51735">
    <property type="entry name" value="NAD(P)-binding Rossmann-fold domains"/>
    <property type="match status" value="1"/>
</dbReference>
<protein>
    <submittedName>
        <fullName evidence="4">SDR family oxidoreductase</fullName>
    </submittedName>
</protein>
<dbReference type="CDD" id="cd05233">
    <property type="entry name" value="SDR_c"/>
    <property type="match status" value="1"/>
</dbReference>
<organism evidence="4 5">
    <name type="scientific">Dyadobacter flavalbus</name>
    <dbReference type="NCBI Taxonomy" id="2579942"/>
    <lineage>
        <taxon>Bacteria</taxon>
        <taxon>Pseudomonadati</taxon>
        <taxon>Bacteroidota</taxon>
        <taxon>Cytophagia</taxon>
        <taxon>Cytophagales</taxon>
        <taxon>Spirosomataceae</taxon>
        <taxon>Dyadobacter</taxon>
    </lineage>
</organism>
<dbReference type="Gene3D" id="3.40.50.720">
    <property type="entry name" value="NAD(P)-binding Rossmann-like Domain"/>
    <property type="match status" value="1"/>
</dbReference>
<evidence type="ECO:0000256" key="1">
    <source>
        <dbReference type="ARBA" id="ARBA00006484"/>
    </source>
</evidence>
<proteinExistence type="inferred from homology"/>
<dbReference type="GO" id="GO:0016020">
    <property type="term" value="C:membrane"/>
    <property type="evidence" value="ECO:0007669"/>
    <property type="project" value="TreeGrafter"/>
</dbReference>
<dbReference type="InterPro" id="IPR002347">
    <property type="entry name" value="SDR_fam"/>
</dbReference>
<evidence type="ECO:0000256" key="2">
    <source>
        <dbReference type="ARBA" id="ARBA00023002"/>
    </source>
</evidence>
<evidence type="ECO:0000313" key="4">
    <source>
        <dbReference type="EMBL" id="KAA6438415.1"/>
    </source>
</evidence>
<dbReference type="PIRSF" id="PIRSF000126">
    <property type="entry name" value="11-beta-HSD1"/>
    <property type="match status" value="1"/>
</dbReference>
<accession>A0A5M8QQF4</accession>
<dbReference type="Pfam" id="PF00106">
    <property type="entry name" value="adh_short"/>
    <property type="match status" value="1"/>
</dbReference>
<keyword evidence="5" id="KW-1185">Reference proteome</keyword>
<comment type="caution">
    <text evidence="4">The sequence shown here is derived from an EMBL/GenBank/DDBJ whole genome shotgun (WGS) entry which is preliminary data.</text>
</comment>
<name>A0A5M8QQF4_9BACT</name>
<dbReference type="PRINTS" id="PR00080">
    <property type="entry name" value="SDRFAMILY"/>
</dbReference>
<dbReference type="PRINTS" id="PR00081">
    <property type="entry name" value="GDHRDH"/>
</dbReference>
<dbReference type="OrthoDB" id="9808814at2"/>
<dbReference type="EMBL" id="VBSN01000049">
    <property type="protein sequence ID" value="KAA6438415.1"/>
    <property type="molecule type" value="Genomic_DNA"/>
</dbReference>
<reference evidence="4 5" key="1">
    <citation type="submission" date="2019-05" db="EMBL/GenBank/DDBJ databases">
        <authorList>
            <person name="Qu J.-H."/>
        </authorList>
    </citation>
    <scope>NUCLEOTIDE SEQUENCE [LARGE SCALE GENOMIC DNA]</scope>
    <source>
        <strain evidence="4 5">NS28</strain>
    </source>
</reference>
<sequence>MKYTLITGASGGIGEALARKLAARKHNLVLVARSAQKLAILSKELMEKYGMQAEFITADLTKPEACFQVFEETQRQNWEIEMLVNNAGVGSGGEFAALSLQSELDLLQLNNASLLAMTHLFLQPMRRRKSGTIINVASMASFIPVPYMATYAASKAFVRSFTEALTQECKPLNIRVMLFAPGLTRTNFNESAGINNEKGAGLSSDYQTAPTQTPQEVADELLKALDSKKQFHISGSRNRFGARLAALLPNSLITRFMARSYRKKLGYL</sequence>
<dbReference type="Proteomes" id="UP000323994">
    <property type="component" value="Unassembled WGS sequence"/>
</dbReference>
<keyword evidence="2" id="KW-0560">Oxidoreductase</keyword>
<dbReference type="GO" id="GO:0016491">
    <property type="term" value="F:oxidoreductase activity"/>
    <property type="evidence" value="ECO:0007669"/>
    <property type="project" value="UniProtKB-KW"/>
</dbReference>
<evidence type="ECO:0000313" key="5">
    <source>
        <dbReference type="Proteomes" id="UP000323994"/>
    </source>
</evidence>
<dbReference type="AlphaFoldDB" id="A0A5M8QQF4"/>
<gene>
    <name evidence="4" type="ORF">FEM33_17150</name>
</gene>
<dbReference type="RefSeq" id="WP_139013217.1">
    <property type="nucleotide sequence ID" value="NZ_VBSN01000049.1"/>
</dbReference>
<dbReference type="PANTHER" id="PTHR44196:SF2">
    <property type="entry name" value="SHORT-CHAIN DEHYDROGENASE-RELATED"/>
    <property type="match status" value="1"/>
</dbReference>